<reference evidence="5" key="1">
    <citation type="journal article" date="2020" name="Fungal Divers.">
        <title>Resolving the Mortierellaceae phylogeny through synthesis of multi-gene phylogenetics and phylogenomics.</title>
        <authorList>
            <person name="Vandepol N."/>
            <person name="Liber J."/>
            <person name="Desiro A."/>
            <person name="Na H."/>
            <person name="Kennedy M."/>
            <person name="Barry K."/>
            <person name="Grigoriev I.V."/>
            <person name="Miller A.N."/>
            <person name="O'Donnell K."/>
            <person name="Stajich J.E."/>
            <person name="Bonito G."/>
        </authorList>
    </citation>
    <scope>NUCLEOTIDE SEQUENCE</scope>
    <source>
        <strain evidence="5">MES-2147</strain>
    </source>
</reference>
<dbReference type="SUPFAM" id="SSF56801">
    <property type="entry name" value="Acetyl-CoA synthetase-like"/>
    <property type="match status" value="1"/>
</dbReference>
<sequence length="200" mass="22826">MNEYGPTEASVAAASWRCQVELRDDIVPIGRLIANKRLYILDTHDNPVSLGVVGELYIGEANARMYKTGYLVRYLPDGNIMYLGRNDHQIKIRGFRIELGEIEARLHEHPSVVEIVVVDMGEENNKRLVAYVVTKSDERNVENNDGEKSQLAMALRSHLTKRLPEFPVAVVRMDAFPLNPNGKLDRRAWILWERQICIDA</sequence>
<dbReference type="InterPro" id="IPR025110">
    <property type="entry name" value="AMP-bd_C"/>
</dbReference>
<feature type="domain" description="AMP-binding enzyme C-terminal" evidence="4">
    <location>
        <begin position="101"/>
        <end position="183"/>
    </location>
</feature>
<dbReference type="AlphaFoldDB" id="A0A9P6IZ53"/>
<dbReference type="Pfam" id="PF13193">
    <property type="entry name" value="AMP-binding_C"/>
    <property type="match status" value="1"/>
</dbReference>
<protein>
    <submittedName>
        <fullName evidence="5">Uncharacterized protein</fullName>
    </submittedName>
</protein>
<name>A0A9P6IZ53_9FUNG</name>
<dbReference type="EMBL" id="JAAAHW010006806">
    <property type="protein sequence ID" value="KAF9954752.1"/>
    <property type="molecule type" value="Genomic_DNA"/>
</dbReference>
<keyword evidence="1" id="KW-0596">Phosphopantetheine</keyword>
<dbReference type="PANTHER" id="PTHR44845">
    <property type="entry name" value="CARRIER DOMAIN-CONTAINING PROTEIN"/>
    <property type="match status" value="1"/>
</dbReference>
<evidence type="ECO:0000259" key="3">
    <source>
        <dbReference type="Pfam" id="PF00501"/>
    </source>
</evidence>
<gene>
    <name evidence="5" type="ORF">BGZ65_003831</name>
</gene>
<evidence type="ECO:0000256" key="1">
    <source>
        <dbReference type="ARBA" id="ARBA00022450"/>
    </source>
</evidence>
<evidence type="ECO:0000313" key="5">
    <source>
        <dbReference type="EMBL" id="KAF9954752.1"/>
    </source>
</evidence>
<evidence type="ECO:0000313" key="6">
    <source>
        <dbReference type="Proteomes" id="UP000749646"/>
    </source>
</evidence>
<dbReference type="Proteomes" id="UP000749646">
    <property type="component" value="Unassembled WGS sequence"/>
</dbReference>
<dbReference type="InterPro" id="IPR042099">
    <property type="entry name" value="ANL_N_sf"/>
</dbReference>
<keyword evidence="2" id="KW-0597">Phosphoprotein</keyword>
<evidence type="ECO:0000256" key="2">
    <source>
        <dbReference type="ARBA" id="ARBA00022553"/>
    </source>
</evidence>
<dbReference type="PANTHER" id="PTHR44845:SF6">
    <property type="entry name" value="BETA-ALANINE-ACTIVATING ENZYME"/>
    <property type="match status" value="1"/>
</dbReference>
<organism evidence="5 6">
    <name type="scientific">Modicella reniformis</name>
    <dbReference type="NCBI Taxonomy" id="1440133"/>
    <lineage>
        <taxon>Eukaryota</taxon>
        <taxon>Fungi</taxon>
        <taxon>Fungi incertae sedis</taxon>
        <taxon>Mucoromycota</taxon>
        <taxon>Mortierellomycotina</taxon>
        <taxon>Mortierellomycetes</taxon>
        <taxon>Mortierellales</taxon>
        <taxon>Mortierellaceae</taxon>
        <taxon>Modicella</taxon>
    </lineage>
</organism>
<keyword evidence="6" id="KW-1185">Reference proteome</keyword>
<dbReference type="Gene3D" id="3.30.300.30">
    <property type="match status" value="1"/>
</dbReference>
<proteinExistence type="predicted"/>
<evidence type="ECO:0000259" key="4">
    <source>
        <dbReference type="Pfam" id="PF13193"/>
    </source>
</evidence>
<dbReference type="Gene3D" id="3.40.50.12780">
    <property type="entry name" value="N-terminal domain of ligase-like"/>
    <property type="match status" value="1"/>
</dbReference>
<dbReference type="OrthoDB" id="416786at2759"/>
<feature type="domain" description="AMP-dependent synthetase/ligase" evidence="3">
    <location>
        <begin position="2"/>
        <end position="62"/>
    </location>
</feature>
<accession>A0A9P6IZ53</accession>
<dbReference type="InterPro" id="IPR000873">
    <property type="entry name" value="AMP-dep_synth/lig_dom"/>
</dbReference>
<comment type="caution">
    <text evidence="5">The sequence shown here is derived from an EMBL/GenBank/DDBJ whole genome shotgun (WGS) entry which is preliminary data.</text>
</comment>
<dbReference type="Pfam" id="PF00501">
    <property type="entry name" value="AMP-binding"/>
    <property type="match status" value="1"/>
</dbReference>
<dbReference type="InterPro" id="IPR045851">
    <property type="entry name" value="AMP-bd_C_sf"/>
</dbReference>